<dbReference type="EMBL" id="LSSM01005282">
    <property type="protein sequence ID" value="OMJ12994.1"/>
    <property type="molecule type" value="Genomic_DNA"/>
</dbReference>
<evidence type="ECO:0000313" key="1">
    <source>
        <dbReference type="EMBL" id="OMJ12994.1"/>
    </source>
</evidence>
<comment type="caution">
    <text evidence="1">The sequence shown here is derived from an EMBL/GenBank/DDBJ whole genome shotgun (WGS) entry which is preliminary data.</text>
</comment>
<dbReference type="AlphaFoldDB" id="A0A1R1XEE0"/>
<organism evidence="1 2">
    <name type="scientific">Smittium culicis</name>
    <dbReference type="NCBI Taxonomy" id="133412"/>
    <lineage>
        <taxon>Eukaryota</taxon>
        <taxon>Fungi</taxon>
        <taxon>Fungi incertae sedis</taxon>
        <taxon>Zoopagomycota</taxon>
        <taxon>Kickxellomycotina</taxon>
        <taxon>Harpellomycetes</taxon>
        <taxon>Harpellales</taxon>
        <taxon>Legeriomycetaceae</taxon>
        <taxon>Smittium</taxon>
    </lineage>
</organism>
<sequence length="107" mass="12248">MEQANEALAPASQDQVSALTKMVQQLLREREINQDPDDPYVTRRIYVTALTAYLELIDALTSIEEYFCNSPNTEEESKIAIHSCHKNSLMNYNPPSERICIKRDEEG</sequence>
<evidence type="ECO:0000313" key="2">
    <source>
        <dbReference type="Proteomes" id="UP000187429"/>
    </source>
</evidence>
<proteinExistence type="predicted"/>
<dbReference type="OrthoDB" id="5545891at2759"/>
<protein>
    <submittedName>
        <fullName evidence="1">Uncharacterized protein</fullName>
    </submittedName>
</protein>
<reference evidence="2" key="1">
    <citation type="submission" date="2017-01" db="EMBL/GenBank/DDBJ databases">
        <authorList>
            <person name="Wang Y."/>
            <person name="White M."/>
            <person name="Kvist S."/>
            <person name="Moncalvo J.-M."/>
        </authorList>
    </citation>
    <scope>NUCLEOTIDE SEQUENCE [LARGE SCALE GENOMIC DNA]</scope>
    <source>
        <strain evidence="2">ID-206-W2</strain>
    </source>
</reference>
<accession>A0A1R1XEE0</accession>
<gene>
    <name evidence="1" type="ORF">AYI69_g9183</name>
</gene>
<name>A0A1R1XEE0_9FUNG</name>
<keyword evidence="2" id="KW-1185">Reference proteome</keyword>
<dbReference type="Proteomes" id="UP000187429">
    <property type="component" value="Unassembled WGS sequence"/>
</dbReference>